<feature type="region of interest" description="Disordered" evidence="1">
    <location>
        <begin position="1"/>
        <end position="31"/>
    </location>
</feature>
<evidence type="ECO:0000313" key="2">
    <source>
        <dbReference type="EMBL" id="SUZ77561.1"/>
    </source>
</evidence>
<evidence type="ECO:0008006" key="3">
    <source>
        <dbReference type="Google" id="ProtNLM"/>
    </source>
</evidence>
<reference evidence="2" key="1">
    <citation type="submission" date="2018-05" db="EMBL/GenBank/DDBJ databases">
        <authorList>
            <person name="Lanie J.A."/>
            <person name="Ng W.-L."/>
            <person name="Kazmierczak K.M."/>
            <person name="Andrzejewski T.M."/>
            <person name="Davidsen T.M."/>
            <person name="Wayne K.J."/>
            <person name="Tettelin H."/>
            <person name="Glass J.I."/>
            <person name="Rusch D."/>
            <person name="Podicherti R."/>
            <person name="Tsui H.-C.T."/>
            <person name="Winkler M.E."/>
        </authorList>
    </citation>
    <scope>NUCLEOTIDE SEQUENCE</scope>
</reference>
<name>A0A381QE02_9ZZZZ</name>
<organism evidence="2">
    <name type="scientific">marine metagenome</name>
    <dbReference type="NCBI Taxonomy" id="408172"/>
    <lineage>
        <taxon>unclassified sequences</taxon>
        <taxon>metagenomes</taxon>
        <taxon>ecological metagenomes</taxon>
    </lineage>
</organism>
<accession>A0A381QE02</accession>
<gene>
    <name evidence="2" type="ORF">METZ01_LOCUS30415</name>
</gene>
<sequence>MLKQQQNISGDGEVAPQGFGRVARKAPPTFSPDNEIDAAHNFFTTNGYVVLNDCLAQAEIDHLNEFYDRTQEGRPQAWGLGHDRKPHHQQQGLIFSQPLLDYPELDPYTQHHSSFPVVARIFGGEERVRFSEFNFREAPENAGIGAMNFHHDAVSADRFTRSPYMPCDWLCAIHYLTDVEPGTPAFCVVPQSNIYNTLQDAFDGLGTTYREVPIYAPAGTCVLYDTAIFHTRLDGDGIRSRRTWHQYYARGGWLPTDTRYVRPPTPVLTNWNLFPERLALHRDPKKRLFFSHWNTAQCEWVASGFTDQVRDSMPRGKQ</sequence>
<dbReference type="EMBL" id="UINC01001321">
    <property type="protein sequence ID" value="SUZ77561.1"/>
    <property type="molecule type" value="Genomic_DNA"/>
</dbReference>
<dbReference type="InterPro" id="IPR008775">
    <property type="entry name" value="Phytyl_CoA_dOase-like"/>
</dbReference>
<dbReference type="Pfam" id="PF05721">
    <property type="entry name" value="PhyH"/>
    <property type="match status" value="1"/>
</dbReference>
<dbReference type="Gene3D" id="2.60.120.620">
    <property type="entry name" value="q2cbj1_9rhob like domain"/>
    <property type="match status" value="1"/>
</dbReference>
<dbReference type="AlphaFoldDB" id="A0A381QE02"/>
<evidence type="ECO:0000256" key="1">
    <source>
        <dbReference type="SAM" id="MobiDB-lite"/>
    </source>
</evidence>
<protein>
    <recommendedName>
        <fullName evidence="3">Phytanoyl-CoA dioxygenase</fullName>
    </recommendedName>
</protein>
<proteinExistence type="predicted"/>
<dbReference type="SUPFAM" id="SSF51197">
    <property type="entry name" value="Clavaminate synthase-like"/>
    <property type="match status" value="1"/>
</dbReference>